<dbReference type="InterPro" id="IPR013320">
    <property type="entry name" value="ConA-like_dom_sf"/>
</dbReference>
<evidence type="ECO:0000256" key="8">
    <source>
        <dbReference type="SAM" id="Coils"/>
    </source>
</evidence>
<dbReference type="GO" id="GO:0008270">
    <property type="term" value="F:zinc ion binding"/>
    <property type="evidence" value="ECO:0007669"/>
    <property type="project" value="UniProtKB-KW"/>
</dbReference>
<dbReference type="PROSITE" id="PS50119">
    <property type="entry name" value="ZF_BBOX"/>
    <property type="match status" value="1"/>
</dbReference>
<dbReference type="PANTHER" id="PTHR25465:SF14">
    <property type="entry name" value="E3 UBIQUITIN-PROTEIN LIGASE TRIM65"/>
    <property type="match status" value="1"/>
</dbReference>
<dbReference type="SUPFAM" id="SSF57850">
    <property type="entry name" value="RING/U-box"/>
    <property type="match status" value="1"/>
</dbReference>
<feature type="coiled-coil region" evidence="8">
    <location>
        <begin position="469"/>
        <end position="510"/>
    </location>
</feature>
<dbReference type="Gene3D" id="3.30.40.10">
    <property type="entry name" value="Zinc/RING finger domain, C3HC4 (zinc finger)"/>
    <property type="match status" value="1"/>
</dbReference>
<evidence type="ECO:0000313" key="14">
    <source>
        <dbReference type="Proteomes" id="UP000694388"/>
    </source>
</evidence>
<organism evidence="13 14">
    <name type="scientific">Eptatretus burgeri</name>
    <name type="common">Inshore hagfish</name>
    <dbReference type="NCBI Taxonomy" id="7764"/>
    <lineage>
        <taxon>Eukaryota</taxon>
        <taxon>Metazoa</taxon>
        <taxon>Chordata</taxon>
        <taxon>Craniata</taxon>
        <taxon>Vertebrata</taxon>
        <taxon>Cyclostomata</taxon>
        <taxon>Myxini</taxon>
        <taxon>Myxiniformes</taxon>
        <taxon>Myxinidae</taxon>
        <taxon>Eptatretinae</taxon>
        <taxon>Eptatretus</taxon>
    </lineage>
</organism>
<proteinExistence type="inferred from homology"/>
<reference evidence="13" key="1">
    <citation type="submission" date="2025-08" db="UniProtKB">
        <authorList>
            <consortium name="Ensembl"/>
        </authorList>
    </citation>
    <scope>IDENTIFICATION</scope>
</reference>
<dbReference type="InterPro" id="IPR001870">
    <property type="entry name" value="B30.2/SPRY"/>
</dbReference>
<dbReference type="PROSITE" id="PS50089">
    <property type="entry name" value="ZF_RING_2"/>
    <property type="match status" value="1"/>
</dbReference>
<keyword evidence="3" id="KW-0479">Metal-binding</keyword>
<feature type="region of interest" description="Disordered" evidence="9">
    <location>
        <begin position="198"/>
        <end position="241"/>
    </location>
</feature>
<evidence type="ECO:0000259" key="10">
    <source>
        <dbReference type="PROSITE" id="PS50089"/>
    </source>
</evidence>
<feature type="domain" description="RING-type" evidence="10">
    <location>
        <begin position="266"/>
        <end position="309"/>
    </location>
</feature>
<dbReference type="SMART" id="SM00184">
    <property type="entry name" value="RING"/>
    <property type="match status" value="1"/>
</dbReference>
<keyword evidence="8" id="KW-0175">Coiled coil</keyword>
<dbReference type="CDD" id="cd19769">
    <property type="entry name" value="Bbox2_TRIM16-like"/>
    <property type="match status" value="1"/>
</dbReference>
<dbReference type="PANTHER" id="PTHR25465">
    <property type="entry name" value="B-BOX DOMAIN CONTAINING"/>
    <property type="match status" value="1"/>
</dbReference>
<dbReference type="Gene3D" id="2.60.120.920">
    <property type="match status" value="1"/>
</dbReference>
<dbReference type="SUPFAM" id="SSF49899">
    <property type="entry name" value="Concanavalin A-like lectins/glucanases"/>
    <property type="match status" value="1"/>
</dbReference>
<dbReference type="Pfam" id="PF00622">
    <property type="entry name" value="SPRY"/>
    <property type="match status" value="1"/>
</dbReference>
<name>A0A8C4Q2L6_EPTBU</name>
<dbReference type="Pfam" id="PF09184">
    <property type="entry name" value="PPP4R2"/>
    <property type="match status" value="1"/>
</dbReference>
<dbReference type="InterPro" id="IPR013083">
    <property type="entry name" value="Znf_RING/FYVE/PHD"/>
</dbReference>
<keyword evidence="6" id="KW-0391">Immunity</keyword>
<keyword evidence="14" id="KW-1185">Reference proteome</keyword>
<dbReference type="InterPro" id="IPR043136">
    <property type="entry name" value="B30.2/SPRY_sf"/>
</dbReference>
<dbReference type="InterPro" id="IPR003879">
    <property type="entry name" value="Butyrophylin_SPRY"/>
</dbReference>
<dbReference type="InterPro" id="IPR003877">
    <property type="entry name" value="SPRY_dom"/>
</dbReference>
<keyword evidence="5" id="KW-0862">Zinc</keyword>
<evidence type="ECO:0000256" key="6">
    <source>
        <dbReference type="ARBA" id="ARBA00022859"/>
    </source>
</evidence>
<dbReference type="SMART" id="SM00449">
    <property type="entry name" value="SPRY"/>
    <property type="match status" value="1"/>
</dbReference>
<dbReference type="Proteomes" id="UP000694388">
    <property type="component" value="Unplaced"/>
</dbReference>
<dbReference type="Pfam" id="PF15227">
    <property type="entry name" value="zf-C3HC4_4"/>
    <property type="match status" value="1"/>
</dbReference>
<protein>
    <submittedName>
        <fullName evidence="13">Uncharacterized protein</fullName>
    </submittedName>
</protein>
<dbReference type="GO" id="GO:0019888">
    <property type="term" value="F:protein phosphatase regulator activity"/>
    <property type="evidence" value="ECO:0007669"/>
    <property type="project" value="InterPro"/>
</dbReference>
<dbReference type="InterPro" id="IPR051051">
    <property type="entry name" value="E3_ubiq-ligase_TRIM/RNF"/>
</dbReference>
<dbReference type="GeneTree" id="ENSGT01030000234583"/>
<evidence type="ECO:0000259" key="12">
    <source>
        <dbReference type="PROSITE" id="PS50188"/>
    </source>
</evidence>
<sequence>MRKGTDKRCEQLVRVLLIRHIGNRDGRRRPEAMEPDMVLEALAEFEKGPTKEVTPPLEQFLQHMAKTGETMLPWSQLKSFFLYMMEKVMDDFKESCPEFRGPPSRNVEYVPYEEMKERLLKIVDGFTSAPFTIQRLCELLTDPKKHYKRTDKFLRGIEKNVLVVSSVYPSSDKFNFSANTLSRVNGILPSASCTAFQDRSNVNGPGTPRPLNRSRSASGALSTNGFEVSGRPADADPSRAHRFRISVSEEMATSSQMTDMMKDLTCAICLQLYEEPVTLPCGHSFCCCCLKKSWESWEGATGFVCPNCRKVFLQKPPLKKNVILASVVKQMKPSGSEGIGRTRKEKVHKLVTLGEKDERPRCTKHGNLLDFYCKDDESLMCLMCMVGHKGHQVVAAEVAHAEFKGILVAKFPPLVELRQQVKARMQQVQQEVEDAQVSGRGSVEKLEQKQRAIYRAVDENVKQIKRFLNGRLEVKLSHLEYQRENLQKEMDSLDDAESNLKASLEKLEATSFLRGYKDILHKLESKPHFTSKHSQQPRLLDFHVQEQKVKSLIQLDENLINGIQNELVKELKISDLGTNILKRLYGRSLSLDQNSAHSQNVQISEDLKTVTLITTKHQNTKSLLFLLIAAQYRATLGRTQHRDPKRTGVLSDESFSSGRHYWEVDVRSCRFWRIGLALNSIVRKGEGNERRLGGNNESWCVEKCFHQYTAIHNKQRTHLPVPRNPERLGFLLDCEKGELRCFGDTRILHVFRSNFTDPVKPVLQFFGSDSGSVHMCSL</sequence>
<dbReference type="InterPro" id="IPR000315">
    <property type="entry name" value="Znf_B-box"/>
</dbReference>
<dbReference type="Pfam" id="PF00643">
    <property type="entry name" value="zf-B_box"/>
    <property type="match status" value="1"/>
</dbReference>
<keyword evidence="4 7" id="KW-0863">Zinc-finger</keyword>
<dbReference type="Gene3D" id="3.30.160.60">
    <property type="entry name" value="Classic Zinc Finger"/>
    <property type="match status" value="1"/>
</dbReference>
<dbReference type="InterPro" id="IPR015267">
    <property type="entry name" value="PPP4R2"/>
</dbReference>
<evidence type="ECO:0000256" key="7">
    <source>
        <dbReference type="PROSITE-ProRule" id="PRU00024"/>
    </source>
</evidence>
<dbReference type="PRINTS" id="PR01407">
    <property type="entry name" value="BUTYPHLNCDUF"/>
</dbReference>
<dbReference type="SMART" id="SM00336">
    <property type="entry name" value="BBOX"/>
    <property type="match status" value="1"/>
</dbReference>
<feature type="domain" description="B30.2/SPRY" evidence="12">
    <location>
        <begin position="569"/>
        <end position="778"/>
    </location>
</feature>
<comment type="similarity">
    <text evidence="1">Belongs to the PPP4R2 family.</text>
</comment>
<dbReference type="AlphaFoldDB" id="A0A8C4Q2L6"/>
<reference evidence="13" key="2">
    <citation type="submission" date="2025-09" db="UniProtKB">
        <authorList>
            <consortium name="Ensembl"/>
        </authorList>
    </citation>
    <scope>IDENTIFICATION</scope>
</reference>
<evidence type="ECO:0000256" key="3">
    <source>
        <dbReference type="ARBA" id="ARBA00022723"/>
    </source>
</evidence>
<evidence type="ECO:0000256" key="2">
    <source>
        <dbReference type="ARBA" id="ARBA00022588"/>
    </source>
</evidence>
<evidence type="ECO:0000256" key="9">
    <source>
        <dbReference type="SAM" id="MobiDB-lite"/>
    </source>
</evidence>
<feature type="domain" description="B box-type" evidence="11">
    <location>
        <begin position="357"/>
        <end position="396"/>
    </location>
</feature>
<dbReference type="InterPro" id="IPR001841">
    <property type="entry name" value="Znf_RING"/>
</dbReference>
<evidence type="ECO:0000256" key="4">
    <source>
        <dbReference type="ARBA" id="ARBA00022771"/>
    </source>
</evidence>
<evidence type="ECO:0000259" key="11">
    <source>
        <dbReference type="PROSITE" id="PS50119"/>
    </source>
</evidence>
<dbReference type="PROSITE" id="PS50188">
    <property type="entry name" value="B302_SPRY"/>
    <property type="match status" value="1"/>
</dbReference>
<dbReference type="GO" id="GO:0045087">
    <property type="term" value="P:innate immune response"/>
    <property type="evidence" value="ECO:0007669"/>
    <property type="project" value="UniProtKB-KW"/>
</dbReference>
<dbReference type="GO" id="GO:0030289">
    <property type="term" value="C:protein phosphatase 4 complex"/>
    <property type="evidence" value="ECO:0007669"/>
    <property type="project" value="InterPro"/>
</dbReference>
<keyword evidence="2" id="KW-0399">Innate immunity</keyword>
<dbReference type="Ensembl" id="ENSEBUT00000009605.1">
    <property type="protein sequence ID" value="ENSEBUP00000009087.1"/>
    <property type="gene ID" value="ENSEBUG00000005872.1"/>
</dbReference>
<evidence type="ECO:0000256" key="1">
    <source>
        <dbReference type="ARBA" id="ARBA00009207"/>
    </source>
</evidence>
<evidence type="ECO:0000313" key="13">
    <source>
        <dbReference type="Ensembl" id="ENSEBUP00000009087.1"/>
    </source>
</evidence>
<evidence type="ECO:0000256" key="5">
    <source>
        <dbReference type="ARBA" id="ARBA00022833"/>
    </source>
</evidence>
<dbReference type="PROSITE" id="PS00518">
    <property type="entry name" value="ZF_RING_1"/>
    <property type="match status" value="1"/>
</dbReference>
<feature type="compositionally biased region" description="Polar residues" evidence="9">
    <location>
        <begin position="213"/>
        <end position="226"/>
    </location>
</feature>
<dbReference type="SUPFAM" id="SSF57845">
    <property type="entry name" value="B-box zinc-binding domain"/>
    <property type="match status" value="1"/>
</dbReference>
<accession>A0A8C4Q2L6</accession>
<dbReference type="InterPro" id="IPR017907">
    <property type="entry name" value="Znf_RING_CS"/>
</dbReference>